<evidence type="ECO:0008006" key="14">
    <source>
        <dbReference type="Google" id="ProtNLM"/>
    </source>
</evidence>
<organism evidence="12 13">
    <name type="scientific">Hydnum rufescens UP504</name>
    <dbReference type="NCBI Taxonomy" id="1448309"/>
    <lineage>
        <taxon>Eukaryota</taxon>
        <taxon>Fungi</taxon>
        <taxon>Dikarya</taxon>
        <taxon>Basidiomycota</taxon>
        <taxon>Agaricomycotina</taxon>
        <taxon>Agaricomycetes</taxon>
        <taxon>Cantharellales</taxon>
        <taxon>Hydnaceae</taxon>
        <taxon>Hydnum</taxon>
    </lineage>
</organism>
<dbReference type="PRINTS" id="PR00463">
    <property type="entry name" value="EP450I"/>
</dbReference>
<evidence type="ECO:0000313" key="13">
    <source>
        <dbReference type="Proteomes" id="UP000886523"/>
    </source>
</evidence>
<evidence type="ECO:0000256" key="9">
    <source>
        <dbReference type="PIRSR" id="PIRSR602401-1"/>
    </source>
</evidence>
<dbReference type="Pfam" id="PF00067">
    <property type="entry name" value="p450"/>
    <property type="match status" value="1"/>
</dbReference>
<evidence type="ECO:0000256" key="11">
    <source>
        <dbReference type="SAM" id="Phobius"/>
    </source>
</evidence>
<dbReference type="EMBL" id="MU128910">
    <property type="protein sequence ID" value="KAF9520852.1"/>
    <property type="molecule type" value="Genomic_DNA"/>
</dbReference>
<protein>
    <recommendedName>
        <fullName evidence="14">Cytochrome P450</fullName>
    </recommendedName>
</protein>
<dbReference type="GO" id="GO:0005506">
    <property type="term" value="F:iron ion binding"/>
    <property type="evidence" value="ECO:0007669"/>
    <property type="project" value="InterPro"/>
</dbReference>
<dbReference type="GO" id="GO:0004497">
    <property type="term" value="F:monooxygenase activity"/>
    <property type="evidence" value="ECO:0007669"/>
    <property type="project" value="UniProtKB-KW"/>
</dbReference>
<evidence type="ECO:0000256" key="4">
    <source>
        <dbReference type="ARBA" id="ARBA00022617"/>
    </source>
</evidence>
<gene>
    <name evidence="12" type="ORF">BS47DRAFT_1378642</name>
</gene>
<dbReference type="InterPro" id="IPR036396">
    <property type="entry name" value="Cyt_P450_sf"/>
</dbReference>
<dbReference type="PROSITE" id="PS00086">
    <property type="entry name" value="CYTOCHROME_P450"/>
    <property type="match status" value="1"/>
</dbReference>
<dbReference type="SUPFAM" id="SSF48264">
    <property type="entry name" value="Cytochrome P450"/>
    <property type="match status" value="1"/>
</dbReference>
<keyword evidence="11" id="KW-0472">Membrane</keyword>
<dbReference type="InterPro" id="IPR050121">
    <property type="entry name" value="Cytochrome_P450_monoxygenase"/>
</dbReference>
<evidence type="ECO:0000256" key="5">
    <source>
        <dbReference type="ARBA" id="ARBA00022723"/>
    </source>
</evidence>
<comment type="cofactor">
    <cofactor evidence="1 9">
        <name>heme</name>
        <dbReference type="ChEBI" id="CHEBI:30413"/>
    </cofactor>
</comment>
<feature type="binding site" description="axial binding residue" evidence="9">
    <location>
        <position position="478"/>
    </location>
    <ligand>
        <name>heme</name>
        <dbReference type="ChEBI" id="CHEBI:30413"/>
    </ligand>
    <ligandPart>
        <name>Fe</name>
        <dbReference type="ChEBI" id="CHEBI:18248"/>
    </ligandPart>
</feature>
<accession>A0A9P6E0P1</accession>
<dbReference type="AlphaFoldDB" id="A0A9P6E0P1"/>
<dbReference type="InterPro" id="IPR002401">
    <property type="entry name" value="Cyt_P450_E_grp-I"/>
</dbReference>
<comment type="pathway">
    <text evidence="2">Secondary metabolite biosynthesis.</text>
</comment>
<dbReference type="PANTHER" id="PTHR24305">
    <property type="entry name" value="CYTOCHROME P450"/>
    <property type="match status" value="1"/>
</dbReference>
<evidence type="ECO:0000256" key="10">
    <source>
        <dbReference type="RuleBase" id="RU000461"/>
    </source>
</evidence>
<dbReference type="Proteomes" id="UP000886523">
    <property type="component" value="Unassembled WGS sequence"/>
</dbReference>
<dbReference type="PRINTS" id="PR00385">
    <property type="entry name" value="P450"/>
</dbReference>
<keyword evidence="4 9" id="KW-0349">Heme</keyword>
<dbReference type="InterPro" id="IPR017972">
    <property type="entry name" value="Cyt_P450_CS"/>
</dbReference>
<evidence type="ECO:0000256" key="1">
    <source>
        <dbReference type="ARBA" id="ARBA00001971"/>
    </source>
</evidence>
<evidence type="ECO:0000256" key="8">
    <source>
        <dbReference type="ARBA" id="ARBA00023033"/>
    </source>
</evidence>
<proteinExistence type="inferred from homology"/>
<keyword evidence="7 9" id="KW-0408">Iron</keyword>
<keyword evidence="11" id="KW-1133">Transmembrane helix</keyword>
<comment type="caution">
    <text evidence="12">The sequence shown here is derived from an EMBL/GenBank/DDBJ whole genome shotgun (WGS) entry which is preliminary data.</text>
</comment>
<dbReference type="OrthoDB" id="1470350at2759"/>
<evidence type="ECO:0000256" key="2">
    <source>
        <dbReference type="ARBA" id="ARBA00005179"/>
    </source>
</evidence>
<keyword evidence="6 10" id="KW-0560">Oxidoreductase</keyword>
<dbReference type="PANTHER" id="PTHR24305:SF29">
    <property type="entry name" value="BENZOATE-PARA-HYDROXYLASE"/>
    <property type="match status" value="1"/>
</dbReference>
<feature type="transmembrane region" description="Helical" evidence="11">
    <location>
        <begin position="15"/>
        <end position="34"/>
    </location>
</feature>
<dbReference type="GO" id="GO:0016705">
    <property type="term" value="F:oxidoreductase activity, acting on paired donors, with incorporation or reduction of molecular oxygen"/>
    <property type="evidence" value="ECO:0007669"/>
    <property type="project" value="InterPro"/>
</dbReference>
<name>A0A9P6E0P1_9AGAM</name>
<dbReference type="GO" id="GO:0020037">
    <property type="term" value="F:heme binding"/>
    <property type="evidence" value="ECO:0007669"/>
    <property type="project" value="InterPro"/>
</dbReference>
<sequence>MPGFFSAIFLETNPIFPLAGVCCIVVIYHVVAYLRDPFYYRKGPTGAEIPGPLVAKFSDIWLSRKAVLGDRSGEVHRAHQKYGKIVRIAPNHISVADPEAIRSIYAHGNGSLKSDFYDAFVTLHRGLFNTRDRVEHTRKRKIVSSIFSPKNVLAFEPHIRSAVALLFKKWDHYYDTAVIRKEETNDDRFQARNDRVWFDCLDWLNFLAFDIIGDLAFGSPFGMLEAGRDAAPVLPYGQAPDKIRYLPAIKTLNDRGGILLAWASLLCGADHLSNVSHVDDLVGIAVAALEKRLREPSDRNDLLAILQRGKAADGGPMGRAELTAEMLTMLIAGSDSTSNATCVITFYLALNQHAQHKLQAELDEALGPMSGASAELGVAPYDVVKSLPYLEACIYEALRIHPLSSIGLPREAPAGGLMVSGRYYKEGSVLSVPSFTVHRDPDVWGPDPEVYRPERWFERDPEAMQRGFDAFSWGPRACVGRNLAHAELTVIMSSIFKRYDIVLENPEVPMRTLEGFLRKPLSCPVGIKRREL</sequence>
<dbReference type="InterPro" id="IPR001128">
    <property type="entry name" value="Cyt_P450"/>
</dbReference>
<dbReference type="CDD" id="cd11061">
    <property type="entry name" value="CYP67-like"/>
    <property type="match status" value="1"/>
</dbReference>
<evidence type="ECO:0000256" key="7">
    <source>
        <dbReference type="ARBA" id="ARBA00023004"/>
    </source>
</evidence>
<reference evidence="12" key="1">
    <citation type="journal article" date="2020" name="Nat. Commun.">
        <title>Large-scale genome sequencing of mycorrhizal fungi provides insights into the early evolution of symbiotic traits.</title>
        <authorList>
            <person name="Miyauchi S."/>
            <person name="Kiss E."/>
            <person name="Kuo A."/>
            <person name="Drula E."/>
            <person name="Kohler A."/>
            <person name="Sanchez-Garcia M."/>
            <person name="Morin E."/>
            <person name="Andreopoulos B."/>
            <person name="Barry K.W."/>
            <person name="Bonito G."/>
            <person name="Buee M."/>
            <person name="Carver A."/>
            <person name="Chen C."/>
            <person name="Cichocki N."/>
            <person name="Clum A."/>
            <person name="Culley D."/>
            <person name="Crous P.W."/>
            <person name="Fauchery L."/>
            <person name="Girlanda M."/>
            <person name="Hayes R.D."/>
            <person name="Keri Z."/>
            <person name="LaButti K."/>
            <person name="Lipzen A."/>
            <person name="Lombard V."/>
            <person name="Magnuson J."/>
            <person name="Maillard F."/>
            <person name="Murat C."/>
            <person name="Nolan M."/>
            <person name="Ohm R.A."/>
            <person name="Pangilinan J."/>
            <person name="Pereira M.F."/>
            <person name="Perotto S."/>
            <person name="Peter M."/>
            <person name="Pfister S."/>
            <person name="Riley R."/>
            <person name="Sitrit Y."/>
            <person name="Stielow J.B."/>
            <person name="Szollosi G."/>
            <person name="Zifcakova L."/>
            <person name="Stursova M."/>
            <person name="Spatafora J.W."/>
            <person name="Tedersoo L."/>
            <person name="Vaario L.M."/>
            <person name="Yamada A."/>
            <person name="Yan M."/>
            <person name="Wang P."/>
            <person name="Xu J."/>
            <person name="Bruns T."/>
            <person name="Baldrian P."/>
            <person name="Vilgalys R."/>
            <person name="Dunand C."/>
            <person name="Henrissat B."/>
            <person name="Grigoriev I.V."/>
            <person name="Hibbett D."/>
            <person name="Nagy L.G."/>
            <person name="Martin F.M."/>
        </authorList>
    </citation>
    <scope>NUCLEOTIDE SEQUENCE</scope>
    <source>
        <strain evidence="12">UP504</strain>
    </source>
</reference>
<evidence type="ECO:0000256" key="6">
    <source>
        <dbReference type="ARBA" id="ARBA00023002"/>
    </source>
</evidence>
<dbReference type="Gene3D" id="1.10.630.10">
    <property type="entry name" value="Cytochrome P450"/>
    <property type="match status" value="1"/>
</dbReference>
<keyword evidence="13" id="KW-1185">Reference proteome</keyword>
<evidence type="ECO:0000256" key="3">
    <source>
        <dbReference type="ARBA" id="ARBA00010617"/>
    </source>
</evidence>
<keyword evidence="8 10" id="KW-0503">Monooxygenase</keyword>
<comment type="similarity">
    <text evidence="3 10">Belongs to the cytochrome P450 family.</text>
</comment>
<evidence type="ECO:0000313" key="12">
    <source>
        <dbReference type="EMBL" id="KAF9520852.1"/>
    </source>
</evidence>
<keyword evidence="5 9" id="KW-0479">Metal-binding</keyword>
<keyword evidence="11" id="KW-0812">Transmembrane</keyword>